<accession>A0A9P5N6Z2</accession>
<dbReference type="EMBL" id="WHVB01000001">
    <property type="protein sequence ID" value="KAF8487436.1"/>
    <property type="molecule type" value="Genomic_DNA"/>
</dbReference>
<reference evidence="1" key="2">
    <citation type="journal article" date="2020" name="Nat. Commun.">
        <title>Large-scale genome sequencing of mycorrhizal fungi provides insights into the early evolution of symbiotic traits.</title>
        <authorList>
            <person name="Miyauchi S."/>
            <person name="Kiss E."/>
            <person name="Kuo A."/>
            <person name="Drula E."/>
            <person name="Kohler A."/>
            <person name="Sanchez-Garcia M."/>
            <person name="Morin E."/>
            <person name="Andreopoulos B."/>
            <person name="Barry K.W."/>
            <person name="Bonito G."/>
            <person name="Buee M."/>
            <person name="Carver A."/>
            <person name="Chen C."/>
            <person name="Cichocki N."/>
            <person name="Clum A."/>
            <person name="Culley D."/>
            <person name="Crous P.W."/>
            <person name="Fauchery L."/>
            <person name="Girlanda M."/>
            <person name="Hayes R.D."/>
            <person name="Keri Z."/>
            <person name="LaButti K."/>
            <person name="Lipzen A."/>
            <person name="Lombard V."/>
            <person name="Magnuson J."/>
            <person name="Maillard F."/>
            <person name="Murat C."/>
            <person name="Nolan M."/>
            <person name="Ohm R.A."/>
            <person name="Pangilinan J."/>
            <person name="Pereira M.F."/>
            <person name="Perotto S."/>
            <person name="Peter M."/>
            <person name="Pfister S."/>
            <person name="Riley R."/>
            <person name="Sitrit Y."/>
            <person name="Stielow J.B."/>
            <person name="Szollosi G."/>
            <person name="Zifcakova L."/>
            <person name="Stursova M."/>
            <person name="Spatafora J.W."/>
            <person name="Tedersoo L."/>
            <person name="Vaario L.M."/>
            <person name="Yamada A."/>
            <person name="Yan M."/>
            <person name="Wang P."/>
            <person name="Xu J."/>
            <person name="Bruns T."/>
            <person name="Baldrian P."/>
            <person name="Vilgalys R."/>
            <person name="Dunand C."/>
            <person name="Henrissat B."/>
            <person name="Grigoriev I.V."/>
            <person name="Hibbett D."/>
            <person name="Nagy L.G."/>
            <person name="Martin F.M."/>
        </authorList>
    </citation>
    <scope>NUCLEOTIDE SEQUENCE</scope>
    <source>
        <strain evidence="1">Prilba</strain>
    </source>
</reference>
<gene>
    <name evidence="1" type="ORF">DFH94DRAFT_678459</name>
</gene>
<evidence type="ECO:0000313" key="1">
    <source>
        <dbReference type="EMBL" id="KAF8487436.1"/>
    </source>
</evidence>
<dbReference type="AlphaFoldDB" id="A0A9P5N6Z2"/>
<comment type="caution">
    <text evidence="1">The sequence shown here is derived from an EMBL/GenBank/DDBJ whole genome shotgun (WGS) entry which is preliminary data.</text>
</comment>
<dbReference type="Proteomes" id="UP000759537">
    <property type="component" value="Unassembled WGS sequence"/>
</dbReference>
<proteinExistence type="predicted"/>
<name>A0A9P5N6Z2_9AGAM</name>
<reference evidence="1" key="1">
    <citation type="submission" date="2019-10" db="EMBL/GenBank/DDBJ databases">
        <authorList>
            <consortium name="DOE Joint Genome Institute"/>
            <person name="Kuo A."/>
            <person name="Miyauchi S."/>
            <person name="Kiss E."/>
            <person name="Drula E."/>
            <person name="Kohler A."/>
            <person name="Sanchez-Garcia M."/>
            <person name="Andreopoulos B."/>
            <person name="Barry K.W."/>
            <person name="Bonito G."/>
            <person name="Buee M."/>
            <person name="Carver A."/>
            <person name="Chen C."/>
            <person name="Cichocki N."/>
            <person name="Clum A."/>
            <person name="Culley D."/>
            <person name="Crous P.W."/>
            <person name="Fauchery L."/>
            <person name="Girlanda M."/>
            <person name="Hayes R."/>
            <person name="Keri Z."/>
            <person name="LaButti K."/>
            <person name="Lipzen A."/>
            <person name="Lombard V."/>
            <person name="Magnuson J."/>
            <person name="Maillard F."/>
            <person name="Morin E."/>
            <person name="Murat C."/>
            <person name="Nolan M."/>
            <person name="Ohm R."/>
            <person name="Pangilinan J."/>
            <person name="Pereira M."/>
            <person name="Perotto S."/>
            <person name="Peter M."/>
            <person name="Riley R."/>
            <person name="Sitrit Y."/>
            <person name="Stielow B."/>
            <person name="Szollosi G."/>
            <person name="Zifcakova L."/>
            <person name="Stursova M."/>
            <person name="Spatafora J.W."/>
            <person name="Tedersoo L."/>
            <person name="Vaario L.-M."/>
            <person name="Yamada A."/>
            <person name="Yan M."/>
            <person name="Wang P."/>
            <person name="Xu J."/>
            <person name="Bruns T."/>
            <person name="Baldrian P."/>
            <person name="Vilgalys R."/>
            <person name="Henrissat B."/>
            <person name="Grigoriev I.V."/>
            <person name="Hibbett D."/>
            <person name="Nagy L.G."/>
            <person name="Martin F.M."/>
        </authorList>
    </citation>
    <scope>NUCLEOTIDE SEQUENCE</scope>
    <source>
        <strain evidence="1">Prilba</strain>
    </source>
</reference>
<protein>
    <submittedName>
        <fullName evidence="1">Uncharacterized protein</fullName>
    </submittedName>
</protein>
<evidence type="ECO:0000313" key="2">
    <source>
        <dbReference type="Proteomes" id="UP000759537"/>
    </source>
</evidence>
<organism evidence="1 2">
    <name type="scientific">Russula ochroleuca</name>
    <dbReference type="NCBI Taxonomy" id="152965"/>
    <lineage>
        <taxon>Eukaryota</taxon>
        <taxon>Fungi</taxon>
        <taxon>Dikarya</taxon>
        <taxon>Basidiomycota</taxon>
        <taxon>Agaricomycotina</taxon>
        <taxon>Agaricomycetes</taxon>
        <taxon>Russulales</taxon>
        <taxon>Russulaceae</taxon>
        <taxon>Russula</taxon>
    </lineage>
</organism>
<keyword evidence="2" id="KW-1185">Reference proteome</keyword>
<sequence>MLNNDNLLAKAQSETAFWVAELETNLAHYTHLQEQTKHELQTAACQKQDAHTHVSTISTQLDCLRSMQSPALTCNDLDDSMNDSYVVELEWARACMGIDNAQAHVLMMSAHARAWMSTMSACLFMIKARTWLSITRGHMHSQEHVVHLQTGGGFAGLYGSVGEGTQCQ</sequence>